<dbReference type="Pfam" id="PF08774">
    <property type="entry name" value="VRR_NUC"/>
    <property type="match status" value="1"/>
</dbReference>
<dbReference type="GO" id="GO:0017108">
    <property type="term" value="F:5'-flap endonuclease activity"/>
    <property type="evidence" value="ECO:0007669"/>
    <property type="project" value="TreeGrafter"/>
</dbReference>
<gene>
    <name evidence="10" type="ORF">WN48_04893</name>
</gene>
<evidence type="ECO:0000313" key="10">
    <source>
        <dbReference type="EMBL" id="OAD55379.1"/>
    </source>
</evidence>
<feature type="compositionally biased region" description="Basic residues" evidence="6">
    <location>
        <begin position="1"/>
        <end position="11"/>
    </location>
</feature>
<feature type="domain" description="Fanconi-associated nuclease 1-like winged-helix" evidence="9">
    <location>
        <begin position="169"/>
        <end position="217"/>
    </location>
</feature>
<dbReference type="InterPro" id="IPR049125">
    <property type="entry name" value="FAN1-like_WH"/>
</dbReference>
<dbReference type="GO" id="GO:0046872">
    <property type="term" value="F:metal ion binding"/>
    <property type="evidence" value="ECO:0007669"/>
    <property type="project" value="UniProtKB-KW"/>
</dbReference>
<dbReference type="InterPro" id="IPR049126">
    <property type="entry name" value="FAN1-like_TPR"/>
</dbReference>
<evidence type="ECO:0000256" key="5">
    <source>
        <dbReference type="RuleBase" id="RU365033"/>
    </source>
</evidence>
<dbReference type="EC" id="3.1.4.1" evidence="5"/>
<dbReference type="AlphaFoldDB" id="A0A310SI32"/>
<evidence type="ECO:0000259" key="8">
    <source>
        <dbReference type="Pfam" id="PF21170"/>
    </source>
</evidence>
<evidence type="ECO:0000256" key="2">
    <source>
        <dbReference type="ARBA" id="ARBA00022723"/>
    </source>
</evidence>
<keyword evidence="4 5" id="KW-0460">Magnesium</keyword>
<feature type="domain" description="VRR-NUC" evidence="7">
    <location>
        <begin position="682"/>
        <end position="737"/>
    </location>
</feature>
<dbReference type="GO" id="GO:0070336">
    <property type="term" value="F:flap-structured DNA binding"/>
    <property type="evidence" value="ECO:0007669"/>
    <property type="project" value="TreeGrafter"/>
</dbReference>
<evidence type="ECO:0000259" key="9">
    <source>
        <dbReference type="Pfam" id="PF21315"/>
    </source>
</evidence>
<keyword evidence="5" id="KW-0464">Manganese</keyword>
<dbReference type="GO" id="GO:0004528">
    <property type="term" value="F:phosphodiesterase I activity"/>
    <property type="evidence" value="ECO:0007669"/>
    <property type="project" value="UniProtKB-EC"/>
</dbReference>
<comment type="similarity">
    <text evidence="5">Belongs to the FAN1 family.</text>
</comment>
<comment type="function">
    <text evidence="5">Nuclease required for the repair of DNA interstrand cross-links (ICL). Acts as a 5'-3' exonuclease that anchors at a cut end of DNA and cleaves DNA successively at every third nucleotide, allowing to excise an ICL from one strand through flanking incisions.</text>
</comment>
<dbReference type="Pfam" id="PF21170">
    <property type="entry name" value="FAN1_TPR"/>
    <property type="match status" value="1"/>
</dbReference>
<feature type="compositionally biased region" description="Polar residues" evidence="6">
    <location>
        <begin position="15"/>
        <end position="28"/>
    </location>
</feature>
<dbReference type="InterPro" id="IPR014883">
    <property type="entry name" value="VRR_NUC"/>
</dbReference>
<feature type="region of interest" description="Disordered" evidence="6">
    <location>
        <begin position="1"/>
        <end position="52"/>
    </location>
</feature>
<evidence type="ECO:0000256" key="3">
    <source>
        <dbReference type="ARBA" id="ARBA00022801"/>
    </source>
</evidence>
<dbReference type="GO" id="GO:0008409">
    <property type="term" value="F:5'-3' exonuclease activity"/>
    <property type="evidence" value="ECO:0007669"/>
    <property type="project" value="TreeGrafter"/>
</dbReference>
<dbReference type="OrthoDB" id="76364at2759"/>
<evidence type="ECO:0000259" key="7">
    <source>
        <dbReference type="Pfam" id="PF08774"/>
    </source>
</evidence>
<comment type="cofactor">
    <cofactor evidence="5">
        <name>Mg(2+)</name>
        <dbReference type="ChEBI" id="CHEBI:18420"/>
    </cofactor>
    <cofactor evidence="5">
        <name>Mn(2+)</name>
        <dbReference type="ChEBI" id="CHEBI:29035"/>
    </cofactor>
</comment>
<protein>
    <recommendedName>
        <fullName evidence="5">Fanconi-associated nuclease</fullName>
        <ecNumber evidence="5">3.1.4.1</ecNumber>
    </recommendedName>
</protein>
<keyword evidence="11" id="KW-1185">Reference proteome</keyword>
<name>A0A310SI32_9HYME</name>
<reference evidence="10 11" key="1">
    <citation type="submission" date="2015-07" db="EMBL/GenBank/DDBJ databases">
        <title>The genome of Eufriesea mexicana.</title>
        <authorList>
            <person name="Pan H."/>
            <person name="Kapheim K."/>
        </authorList>
    </citation>
    <scope>NUCLEOTIDE SEQUENCE [LARGE SCALE GENOMIC DNA]</scope>
    <source>
        <strain evidence="10">0111107269</strain>
        <tissue evidence="10">Whole body</tissue>
    </source>
</reference>
<proteinExistence type="inferred from homology"/>
<dbReference type="InterPro" id="IPR049132">
    <property type="entry name" value="FAN1-like_euk"/>
</dbReference>
<evidence type="ECO:0000256" key="4">
    <source>
        <dbReference type="ARBA" id="ARBA00022842"/>
    </source>
</evidence>
<dbReference type="InterPro" id="IPR033315">
    <property type="entry name" value="Fan1-like"/>
</dbReference>
<keyword evidence="2 5" id="KW-0479">Metal-binding</keyword>
<keyword evidence="5" id="KW-0234">DNA repair</keyword>
<dbReference type="Pfam" id="PF21315">
    <property type="entry name" value="FAN1_HTH"/>
    <property type="match status" value="1"/>
</dbReference>
<feature type="domain" description="Fanconi-associated nuclease 1-like TPR" evidence="8">
    <location>
        <begin position="367"/>
        <end position="517"/>
    </location>
</feature>
<keyword evidence="5" id="KW-0539">Nucleus</keyword>
<feature type="compositionally biased region" description="Low complexity" evidence="6">
    <location>
        <begin position="34"/>
        <end position="51"/>
    </location>
</feature>
<keyword evidence="1 5" id="KW-0540">Nuclease</keyword>
<keyword evidence="3 5" id="KW-0378">Hydrolase</keyword>
<keyword evidence="5" id="KW-0227">DNA damage</keyword>
<dbReference type="CDD" id="cd22326">
    <property type="entry name" value="FAN1-like"/>
    <property type="match status" value="1"/>
</dbReference>
<dbReference type="Proteomes" id="UP000250275">
    <property type="component" value="Unassembled WGS sequence"/>
</dbReference>
<comment type="subcellular location">
    <subcellularLocation>
        <location evidence="5">Nucleus</location>
    </subcellularLocation>
</comment>
<dbReference type="GO" id="GO:0036297">
    <property type="term" value="P:interstrand cross-link repair"/>
    <property type="evidence" value="ECO:0007669"/>
    <property type="project" value="InterPro"/>
</dbReference>
<organism evidence="10 11">
    <name type="scientific">Eufriesea mexicana</name>
    <dbReference type="NCBI Taxonomy" id="516756"/>
    <lineage>
        <taxon>Eukaryota</taxon>
        <taxon>Metazoa</taxon>
        <taxon>Ecdysozoa</taxon>
        <taxon>Arthropoda</taxon>
        <taxon>Hexapoda</taxon>
        <taxon>Insecta</taxon>
        <taxon>Pterygota</taxon>
        <taxon>Neoptera</taxon>
        <taxon>Endopterygota</taxon>
        <taxon>Hymenoptera</taxon>
        <taxon>Apocrita</taxon>
        <taxon>Aculeata</taxon>
        <taxon>Apoidea</taxon>
        <taxon>Anthophila</taxon>
        <taxon>Apidae</taxon>
        <taxon>Eufriesea</taxon>
    </lineage>
</organism>
<dbReference type="EMBL" id="KQ762882">
    <property type="protein sequence ID" value="OAD55379.1"/>
    <property type="molecule type" value="Genomic_DNA"/>
</dbReference>
<evidence type="ECO:0000256" key="1">
    <source>
        <dbReference type="ARBA" id="ARBA00022722"/>
    </source>
</evidence>
<evidence type="ECO:0000313" key="11">
    <source>
        <dbReference type="Proteomes" id="UP000250275"/>
    </source>
</evidence>
<accession>A0A310SI32</accession>
<dbReference type="PANTHER" id="PTHR15749">
    <property type="entry name" value="FANCONI-ASSOCIATED NUCLEASE 1"/>
    <property type="match status" value="1"/>
</dbReference>
<comment type="catalytic activity">
    <reaction evidence="5">
        <text>Hydrolytically removes 5'-nucleotides successively from the 3'-hydroxy termini of 3'-hydroxy-terminated oligonucleotides.</text>
        <dbReference type="EC" id="3.1.4.1"/>
    </reaction>
</comment>
<dbReference type="GO" id="GO:0005634">
    <property type="term" value="C:nucleus"/>
    <property type="evidence" value="ECO:0007669"/>
    <property type="project" value="UniProtKB-SubCell"/>
</dbReference>
<evidence type="ECO:0000256" key="6">
    <source>
        <dbReference type="SAM" id="MobiDB-lite"/>
    </source>
</evidence>
<dbReference type="PANTHER" id="PTHR15749:SF4">
    <property type="entry name" value="FANCONI-ASSOCIATED NUCLEASE 1"/>
    <property type="match status" value="1"/>
</dbReference>
<sequence>MQKTPKSKLNRYIKASTSKHINDNSYSNEKLKTPNKNNTSSKNSNNSFSTPEQLTYNSRLNLQEFTSPSGKSPRIVRRKLFDEVIDSDIITQAIEYMNLTKQGVISLNNFNMEEIYSRSTFEYQFNKINTTTPLKYKLNDISLCDDLNSKILFTTIFNVFCNPVNCGYFNENELDFIYSIITLPINAQMLLARMIKRSRKWFRKCNIKYPEIGEELKDTFEILVSRSICTFDIKDEQLSTILELLHVNEIQQLCKSMKINFKGNKESNIEKLIKLSKTKPLFPGLKAPRDTLYAAIFNILGYCVSVSALTWNTIDKIITLLIPNQYPQKSIADMFHMLCNIYLGKIVFPNISKCYFPVFSNEIHLTSYINAKSILFTMLQYIEKKNWKEVQKYGKLAMDILPMLLKDESSRLKHSVLPMHIRCYMPGYTWMKILSTSIEAFKKDKDKTRVVEILLFLLEQNCHMNMNKGKWYNELVSIEMYYHKNIETSASFITKALNIENLTQVDKINLMERAKKILKKKVAIKPVTKVNVNKALANHIHNMPKYEPVSITIDATGMQRNTTRSKSIWCIKNDTEGQSYGSVETVAFNYYCEQGFPNGLHCEGALPNILFCTLFWEELYDIHIPGTFVTSYQEAPSDLFTEQFYENRKEKIDLKLQIASNLNLESLSFLMEEKFIILRQYQSIMISNLQNNLQLKEIVQCLGVQGVIGICKRLIDNFKLWKAGFPDLIVWNYETKEVGIHLNK</sequence>